<dbReference type="PANTHER" id="PTHR15108">
    <property type="entry name" value="N-ACYLGLUCOSAMINE-2-EPIMERASE"/>
    <property type="match status" value="1"/>
</dbReference>
<feature type="chain" id="PRO_5045639409" evidence="4">
    <location>
        <begin position="28"/>
        <end position="528"/>
    </location>
</feature>
<keyword evidence="2" id="KW-0413">Isomerase</keyword>
<feature type="signal peptide" evidence="4">
    <location>
        <begin position="1"/>
        <end position="27"/>
    </location>
</feature>
<dbReference type="InterPro" id="IPR012341">
    <property type="entry name" value="6hp_glycosidase-like_sf"/>
</dbReference>
<feature type="compositionally biased region" description="Low complexity" evidence="3">
    <location>
        <begin position="41"/>
        <end position="51"/>
    </location>
</feature>
<reference evidence="5 6" key="1">
    <citation type="journal article" date="2021" name="Mar. Drugs">
        <title>Genome Reduction and Secondary Metabolism of the Marine Sponge-Associated Cyanobacterium Leptothoe.</title>
        <authorList>
            <person name="Konstantinou D."/>
            <person name="Popin R.V."/>
            <person name="Fewer D.P."/>
            <person name="Sivonen K."/>
            <person name="Gkelis S."/>
        </authorList>
    </citation>
    <scope>NUCLEOTIDE SEQUENCE [LARGE SCALE GENOMIC DNA]</scope>
    <source>
        <strain evidence="5 6">TAU-MAC 1615</strain>
    </source>
</reference>
<proteinExistence type="inferred from homology"/>
<name>A0ABS5Y442_9CYAN</name>
<evidence type="ECO:0000256" key="3">
    <source>
        <dbReference type="SAM" id="MobiDB-lite"/>
    </source>
</evidence>
<dbReference type="Pfam" id="PF07221">
    <property type="entry name" value="GlcNAc_2-epim"/>
    <property type="match status" value="1"/>
</dbReference>
<evidence type="ECO:0000313" key="6">
    <source>
        <dbReference type="Proteomes" id="UP001196661"/>
    </source>
</evidence>
<dbReference type="Proteomes" id="UP001196661">
    <property type="component" value="Unassembled WGS sequence"/>
</dbReference>
<sequence>MNHRFVCRSNISALALAVGMWGVDAVAATMPPPPLPPWSQGANSGAALASPAPLPETMPDATATEALSQAIPTGQQWLNHVQDDLLPFWTLPTALGDPMGNFPSVRCDNGTLVNPENPCAEVQGFENDWLIKEEQYVVSLSRQIYTYGVAFHLTGERQYLDYAKAGVDYFRQHAFDREAGGAYGLWSAESNEWEPALEDRNPQGQAYALMGIGYYYYLTRDPEVLPDILALKEFIFDTYYNAELGILQWQLQDGEWGNALDKMLVAQLDQLNAYMMLLAPILPEPERTEWTQDMVWLSEIMLDQFYLQEENLFLLSALSPDTSSLLEETDFGHSIKTMWFMRMIGILSGNQTLVDFAVNNGPKILERAYLSAPETWASGVLPDGTINETRSWWVHAELDQFTASLALSEPTVAKYLPGTYNYWFNYFVDPQFGEVWNNIDASTDEPMEDFPKQWPWKNGYHTFEHALVGYITSSQLHQEAAVLYYAFEQPPELDTIHPYYYQGRVNEISIFPQPDSVPVYQVRFSDIR</sequence>
<comment type="similarity">
    <text evidence="1">Belongs to the N-acylglucosamine 2-epimerase family.</text>
</comment>
<protein>
    <submittedName>
        <fullName evidence="5">AGE family epimerase/isomerase</fullName>
    </submittedName>
</protein>
<accession>A0ABS5Y442</accession>
<dbReference type="InterPro" id="IPR008928">
    <property type="entry name" value="6-hairpin_glycosidase_sf"/>
</dbReference>
<organism evidence="5 6">
    <name type="scientific">Leptothoe kymatousa TAU-MAC 1615</name>
    <dbReference type="NCBI Taxonomy" id="2364775"/>
    <lineage>
        <taxon>Bacteria</taxon>
        <taxon>Bacillati</taxon>
        <taxon>Cyanobacteriota</taxon>
        <taxon>Cyanophyceae</taxon>
        <taxon>Nodosilineales</taxon>
        <taxon>Cymatolegaceae</taxon>
        <taxon>Leptothoe</taxon>
        <taxon>Leptothoe kymatousa</taxon>
    </lineage>
</organism>
<dbReference type="InterPro" id="IPR010819">
    <property type="entry name" value="AGE/CE"/>
</dbReference>
<evidence type="ECO:0000313" key="5">
    <source>
        <dbReference type="EMBL" id="MBT9312602.1"/>
    </source>
</evidence>
<keyword evidence="4" id="KW-0732">Signal</keyword>
<dbReference type="RefSeq" id="WP_215618497.1">
    <property type="nucleotide sequence ID" value="NZ_JADOER010000009.1"/>
</dbReference>
<keyword evidence="6" id="KW-1185">Reference proteome</keyword>
<dbReference type="Gene3D" id="1.50.10.10">
    <property type="match status" value="1"/>
</dbReference>
<evidence type="ECO:0000256" key="4">
    <source>
        <dbReference type="SAM" id="SignalP"/>
    </source>
</evidence>
<evidence type="ECO:0000256" key="1">
    <source>
        <dbReference type="ARBA" id="ARBA00008558"/>
    </source>
</evidence>
<evidence type="ECO:0000256" key="2">
    <source>
        <dbReference type="ARBA" id="ARBA00023235"/>
    </source>
</evidence>
<feature type="region of interest" description="Disordered" evidence="3">
    <location>
        <begin position="36"/>
        <end position="59"/>
    </location>
</feature>
<dbReference type="EMBL" id="JADOER010000009">
    <property type="protein sequence ID" value="MBT9312602.1"/>
    <property type="molecule type" value="Genomic_DNA"/>
</dbReference>
<comment type="caution">
    <text evidence="5">The sequence shown here is derived from an EMBL/GenBank/DDBJ whole genome shotgun (WGS) entry which is preliminary data.</text>
</comment>
<gene>
    <name evidence="5" type="ORF">IXB28_10330</name>
</gene>
<dbReference type="SUPFAM" id="SSF48208">
    <property type="entry name" value="Six-hairpin glycosidases"/>
    <property type="match status" value="1"/>
</dbReference>